<dbReference type="Gene3D" id="3.40.50.510">
    <property type="entry name" value="Phosphotransferase system, mannose-type IIA component"/>
    <property type="match status" value="1"/>
</dbReference>
<evidence type="ECO:0000256" key="1">
    <source>
        <dbReference type="ARBA" id="ARBA00001933"/>
    </source>
</evidence>
<comment type="cofactor">
    <cofactor evidence="1 5">
        <name>pyridoxal 5'-phosphate</name>
        <dbReference type="ChEBI" id="CHEBI:597326"/>
    </cofactor>
</comment>
<dbReference type="GO" id="GO:0016829">
    <property type="term" value="F:lyase activity"/>
    <property type="evidence" value="ECO:0007669"/>
    <property type="project" value="UniProtKB-KW"/>
</dbReference>
<dbReference type="NCBIfam" id="NF047795">
    <property type="entry name" value="TransRegDagR"/>
    <property type="match status" value="1"/>
</dbReference>
<dbReference type="SUPFAM" id="SSF53383">
    <property type="entry name" value="PLP-dependent transferases"/>
    <property type="match status" value="1"/>
</dbReference>
<evidence type="ECO:0000313" key="9">
    <source>
        <dbReference type="EMBL" id="HAB2615302.1"/>
    </source>
</evidence>
<dbReference type="InterPro" id="IPR018319">
    <property type="entry name" value="SelA-like"/>
</dbReference>
<dbReference type="PROSITE" id="PS51096">
    <property type="entry name" value="PTS_EIIA_TYPE_4"/>
    <property type="match status" value="1"/>
</dbReference>
<dbReference type="PROSITE" id="PS50045">
    <property type="entry name" value="SIGMA54_INTERACT_4"/>
    <property type="match status" value="1"/>
</dbReference>
<evidence type="ECO:0000256" key="4">
    <source>
        <dbReference type="ARBA" id="ARBA00044507"/>
    </source>
</evidence>
<dbReference type="CDD" id="cd00009">
    <property type="entry name" value="AAA"/>
    <property type="match status" value="1"/>
</dbReference>
<dbReference type="SUPFAM" id="SSF53062">
    <property type="entry name" value="PTS system fructose IIA component-like"/>
    <property type="match status" value="1"/>
</dbReference>
<dbReference type="PANTHER" id="PTHR32328">
    <property type="entry name" value="L-SERYL-TRNA(SEC) SELENIUM TRANSFERASE"/>
    <property type="match status" value="1"/>
</dbReference>
<evidence type="ECO:0000256" key="2">
    <source>
        <dbReference type="ARBA" id="ARBA00022679"/>
    </source>
</evidence>
<organism evidence="9">
    <name type="scientific">Salmonella enteritidis</name>
    <dbReference type="NCBI Taxonomy" id="149539"/>
    <lineage>
        <taxon>Bacteria</taxon>
        <taxon>Pseudomonadati</taxon>
        <taxon>Pseudomonadota</taxon>
        <taxon>Gammaproteobacteria</taxon>
        <taxon>Enterobacterales</taxon>
        <taxon>Enterobacteriaceae</taxon>
        <taxon>Salmonella</taxon>
    </lineage>
</organism>
<feature type="domain" description="PTS EIIA type-4" evidence="7">
    <location>
        <begin position="572"/>
        <end position="708"/>
    </location>
</feature>
<feature type="domain" description="PRD" evidence="8">
    <location>
        <begin position="462"/>
        <end position="567"/>
    </location>
</feature>
<dbReference type="Gene3D" id="3.40.640.10">
    <property type="entry name" value="Type I PLP-dependent aspartate aminotransferase-like (Major domain)"/>
    <property type="match status" value="1"/>
</dbReference>
<proteinExistence type="inferred from homology"/>
<dbReference type="NCBIfam" id="NF047797">
    <property type="entry name" value="glminPNH3LysDgaE"/>
    <property type="match status" value="1"/>
</dbReference>
<dbReference type="GO" id="GO:0009401">
    <property type="term" value="P:phosphoenolpyruvate-dependent sugar phosphotransferase system"/>
    <property type="evidence" value="ECO:0007669"/>
    <property type="project" value="InterPro"/>
</dbReference>
<evidence type="ECO:0000256" key="5">
    <source>
        <dbReference type="PIRSR" id="PIRSR618319-50"/>
    </source>
</evidence>
<evidence type="ECO:0000256" key="3">
    <source>
        <dbReference type="ARBA" id="ARBA00022898"/>
    </source>
</evidence>
<comment type="similarity">
    <text evidence="4">Belongs to the SelA family.</text>
</comment>
<dbReference type="Pfam" id="PF03841">
    <property type="entry name" value="SelA"/>
    <property type="match status" value="1"/>
</dbReference>
<keyword evidence="9" id="KW-0456">Lyase</keyword>
<dbReference type="SUPFAM" id="SSF52540">
    <property type="entry name" value="P-loop containing nucleoside triphosphate hydrolases"/>
    <property type="match status" value="1"/>
</dbReference>
<dbReference type="InterPro" id="IPR015424">
    <property type="entry name" value="PyrdxlP-dep_Trfase"/>
</dbReference>
<dbReference type="FunFam" id="3.40.640.10:FF:000056">
    <property type="entry name" value="SelA-like pyridoxal phosphate-dependent enzyme"/>
    <property type="match status" value="1"/>
</dbReference>
<dbReference type="PANTHER" id="PTHR32328:SF0">
    <property type="entry name" value="L-SERYL-TRNA(SEC) SELENIUM TRANSFERASE"/>
    <property type="match status" value="1"/>
</dbReference>
<keyword evidence="2" id="KW-0808">Transferase</keyword>
<sequence length="1228" mass="136092">MRRIEIVLGELERLTRGICLADLAQETAFTAEAIGFNLGLARNSVSKDLNQLWNDGLAIKSRGRPVYFLHRQALETLLGRQLEESEREVRSVADVLPHEEHYAPDDPFTSLIGYDRSLRDAVEKGRAAVLYPHGLHVLLTGPSGVGKTFFAELMHRFACEQASGAIPPLVYFNCAEYAHNPELLSSHLFGHRQGAFTGANEHKTGLVEQADGGYLLLDEVHRLSYEGQEKLFSILDKGEYRPLGVSSQPRSISVRLICATTEPVGSALLRTFQRRIQVCIDLPGIRQRSVEEQIELIVGFLQRESRKIERTVSIDKPLLLWLLNKPLEGNIGQLKSDIQFLCAQAWASGMTEHNDTLQLDKRLAEMSVNPTPEQRLLVDTLFDGKARLNIDARTLPALKTSLATGAEIEESDLFYSFLTREYVNLRNSNVPPAETLAILKNKLSSIFEYGLYSRDSVAHPPRYGDQIEERVTLLIGCVEQVLGFSLPENLVNPLRKHFLALIGYVQRGLIPQLYSSSLILDRCKDEYDNATLLCRKINELLHIQCPATEVVWLCLFLKECRHYRQRIDASPDCGVILIAHGATTATSQAQYVNRVLERELFSAIDMPFEQSVHDTLETLTQMIQTRQYRRLILLVDIGSLIHFGSTISKLFQIDVLLMPNITLTSLLEVGLDLSYETSDLPQLTALLQSKNIPCQLCTPQQENGGKVLVISCITGMGTAEKIKKVLEESFGELMSQDTRMVILDYNEVRSLERVQQALNASERLAGIVGTFQPGLPDIPFISLEELFSEQGPELVLSLLTPDLSNAERRLEMERSAMRFISALTMESIINHISVLNPQRILKEMEGVFNHLTSSLSLKPSRQVTLRFLIHCCCMVERIVINRKPLQMALESQPNLDARAASAFVEIDALVEKTGELVSRYTGAEDSYITSCASAGIAIAVAAAITHGERARVALMPDSSGMANEVVMLRGHNVDYGAPVTSAIRLGGGRIVEVGSSNLAARWQLESAINEKTAALLYVKSHHCVQKGMLSIDDFVQVAQANHLPLIVDAAAEEDLRGWVASGADMVIYSGAKAFNAPTSGFITGKKTWIAACKAQHQGIARAMKIGKENMVGLVYALENYHQGQTTVTAAQLQPVAEAISAIHGLYADIEQDEAGRAIWRIRVRVNASELGLNAQDVEAQLRGGEIAIYARKYQLHQGVFSLDPRTVAEGEMALIVARLREIAEHAAD</sequence>
<dbReference type="GO" id="GO:0006355">
    <property type="term" value="P:regulation of DNA-templated transcription"/>
    <property type="evidence" value="ECO:0007669"/>
    <property type="project" value="InterPro"/>
</dbReference>
<dbReference type="NCBIfam" id="TIGR01437">
    <property type="entry name" value="selA_rel"/>
    <property type="match status" value="1"/>
</dbReference>
<dbReference type="InterPro" id="IPR002078">
    <property type="entry name" value="Sigma_54_int"/>
</dbReference>
<dbReference type="GO" id="GO:0005524">
    <property type="term" value="F:ATP binding"/>
    <property type="evidence" value="ECO:0007669"/>
    <property type="project" value="InterPro"/>
</dbReference>
<dbReference type="SUPFAM" id="SSF63520">
    <property type="entry name" value="PTS-regulatory domain, PRD"/>
    <property type="match status" value="1"/>
</dbReference>
<dbReference type="SMART" id="SM00382">
    <property type="entry name" value="AAA"/>
    <property type="match status" value="1"/>
</dbReference>
<evidence type="ECO:0000259" key="6">
    <source>
        <dbReference type="PROSITE" id="PS50045"/>
    </source>
</evidence>
<dbReference type="PROSITE" id="PS51372">
    <property type="entry name" value="PRD_2"/>
    <property type="match status" value="1"/>
</dbReference>
<keyword evidence="3 5" id="KW-0663">Pyridoxal phosphate</keyword>
<reference evidence="9" key="1">
    <citation type="journal article" date="2018" name="Genome Biol.">
        <title>SKESA: strategic k-mer extension for scrupulous assemblies.</title>
        <authorList>
            <person name="Souvorov A."/>
            <person name="Agarwala R."/>
            <person name="Lipman D.J."/>
        </authorList>
    </citation>
    <scope>NUCLEOTIDE SEQUENCE</scope>
    <source>
        <strain evidence="9">ILBSalm5484205</strain>
    </source>
</reference>
<name>A0A6X9J5M3_SALEN</name>
<dbReference type="InterPro" id="IPR015421">
    <property type="entry name" value="PyrdxlP-dep_Trfase_major"/>
</dbReference>
<reference evidence="9" key="2">
    <citation type="submission" date="2019-02" db="EMBL/GenBank/DDBJ databases">
        <authorList>
            <consortium name="NCBI Pathogen Detection Project"/>
        </authorList>
    </citation>
    <scope>NUCLEOTIDE SEQUENCE</scope>
    <source>
        <strain evidence="9">ILBSalm5484205</strain>
    </source>
</reference>
<feature type="modified residue" description="N6-(pyridoxal phosphate)lysine" evidence="5">
    <location>
        <position position="1072"/>
    </location>
</feature>
<dbReference type="Pfam" id="PF00158">
    <property type="entry name" value="Sigma54_activat"/>
    <property type="match status" value="1"/>
</dbReference>
<evidence type="ECO:0000259" key="8">
    <source>
        <dbReference type="PROSITE" id="PS51372"/>
    </source>
</evidence>
<dbReference type="InterPro" id="IPR036634">
    <property type="entry name" value="PRD_sf"/>
</dbReference>
<dbReference type="InterPro" id="IPR036662">
    <property type="entry name" value="PTS_EIIA_man-typ_sf"/>
</dbReference>
<dbReference type="InterPro" id="IPR011608">
    <property type="entry name" value="PRD"/>
</dbReference>
<dbReference type="InterPro" id="IPR006337">
    <property type="entry name" value="DgaE-like"/>
</dbReference>
<protein>
    <submittedName>
        <fullName evidence="9">DgaE family pyridoxal phosphate-dependent ammonia lyase</fullName>
    </submittedName>
</protein>
<dbReference type="GO" id="GO:0004125">
    <property type="term" value="F:L-seryl-tRNA(Sec) selenium transferase activity"/>
    <property type="evidence" value="ECO:0007669"/>
    <property type="project" value="TreeGrafter"/>
</dbReference>
<dbReference type="Gene3D" id="3.40.50.300">
    <property type="entry name" value="P-loop containing nucleotide triphosphate hydrolases"/>
    <property type="match status" value="1"/>
</dbReference>
<accession>A0A6X9J5M3</accession>
<dbReference type="EMBL" id="DAAGDM010000013">
    <property type="protein sequence ID" value="HAB2615302.1"/>
    <property type="molecule type" value="Genomic_DNA"/>
</dbReference>
<dbReference type="AlphaFoldDB" id="A0A6X9J5M3"/>
<evidence type="ECO:0000259" key="7">
    <source>
        <dbReference type="PROSITE" id="PS51096"/>
    </source>
</evidence>
<feature type="domain" description="Sigma-54 factor interaction" evidence="6">
    <location>
        <begin position="111"/>
        <end position="343"/>
    </location>
</feature>
<dbReference type="InterPro" id="IPR003593">
    <property type="entry name" value="AAA+_ATPase"/>
</dbReference>
<comment type="caution">
    <text evidence="9">The sequence shown here is derived from an EMBL/GenBank/DDBJ whole genome shotgun (WGS) entry which is preliminary data.</text>
</comment>
<gene>
    <name evidence="9" type="ORF">GJE85_19070</name>
</gene>
<dbReference type="InterPro" id="IPR027417">
    <property type="entry name" value="P-loop_NTPase"/>
</dbReference>
<dbReference type="InterPro" id="IPR004701">
    <property type="entry name" value="PTS_EIIA_man-typ"/>
</dbReference>
<dbReference type="GO" id="GO:0016020">
    <property type="term" value="C:membrane"/>
    <property type="evidence" value="ECO:0007669"/>
    <property type="project" value="InterPro"/>
</dbReference>